<dbReference type="EC" id="2.7.13.3" evidence="2"/>
<dbReference type="InterPro" id="IPR036890">
    <property type="entry name" value="HATPase_C_sf"/>
</dbReference>
<dbReference type="RefSeq" id="WP_058507513.1">
    <property type="nucleotide sequence ID" value="NZ_CAAAIK010000001.1"/>
</dbReference>
<dbReference type="SMART" id="SM00388">
    <property type="entry name" value="HisKA"/>
    <property type="match status" value="1"/>
</dbReference>
<dbReference type="STRING" id="45073.Lqui_1398"/>
<dbReference type="InterPro" id="IPR003661">
    <property type="entry name" value="HisK_dim/P_dom"/>
</dbReference>
<organism evidence="5 6">
    <name type="scientific">Legionella quinlivanii</name>
    <dbReference type="NCBI Taxonomy" id="45073"/>
    <lineage>
        <taxon>Bacteria</taxon>
        <taxon>Pseudomonadati</taxon>
        <taxon>Pseudomonadota</taxon>
        <taxon>Gammaproteobacteria</taxon>
        <taxon>Legionellales</taxon>
        <taxon>Legionellaceae</taxon>
        <taxon>Legionella</taxon>
    </lineage>
</organism>
<dbReference type="SUPFAM" id="SSF47384">
    <property type="entry name" value="Homodimeric domain of signal transducing histidine kinase"/>
    <property type="match status" value="1"/>
</dbReference>
<dbReference type="Gene3D" id="3.30.565.10">
    <property type="entry name" value="Histidine kinase-like ATPase, C-terminal domain"/>
    <property type="match status" value="1"/>
</dbReference>
<dbReference type="OrthoDB" id="9776727at2"/>
<evidence type="ECO:0000259" key="4">
    <source>
        <dbReference type="PROSITE" id="PS50109"/>
    </source>
</evidence>
<dbReference type="PRINTS" id="PR00344">
    <property type="entry name" value="BCTRLSENSOR"/>
</dbReference>
<feature type="domain" description="Histidine kinase" evidence="4">
    <location>
        <begin position="118"/>
        <end position="323"/>
    </location>
</feature>
<dbReference type="Gene3D" id="1.10.287.130">
    <property type="match status" value="1"/>
</dbReference>
<dbReference type="EMBL" id="LNYS01000008">
    <property type="protein sequence ID" value="KTD50073.1"/>
    <property type="molecule type" value="Genomic_DNA"/>
</dbReference>
<dbReference type="SMART" id="SM00387">
    <property type="entry name" value="HATPase_c"/>
    <property type="match status" value="1"/>
</dbReference>
<dbReference type="Proteomes" id="UP000054618">
    <property type="component" value="Unassembled WGS sequence"/>
</dbReference>
<comment type="caution">
    <text evidence="5">The sequence shown here is derived from an EMBL/GenBank/DDBJ whole genome shotgun (WGS) entry which is preliminary data.</text>
</comment>
<keyword evidence="5" id="KW-0418">Kinase</keyword>
<gene>
    <name evidence="5" type="primary">fleS</name>
    <name evidence="5" type="ORF">Lqui_1398</name>
</gene>
<evidence type="ECO:0000313" key="6">
    <source>
        <dbReference type="Proteomes" id="UP000054618"/>
    </source>
</evidence>
<dbReference type="InterPro" id="IPR004358">
    <property type="entry name" value="Sig_transdc_His_kin-like_C"/>
</dbReference>
<dbReference type="PROSITE" id="PS50109">
    <property type="entry name" value="HIS_KIN"/>
    <property type="match status" value="1"/>
</dbReference>
<accession>A0A0W0XZM9</accession>
<dbReference type="CDD" id="cd00082">
    <property type="entry name" value="HisKA"/>
    <property type="match status" value="1"/>
</dbReference>
<protein>
    <recommendedName>
        <fullName evidence="2">histidine kinase</fullName>
        <ecNumber evidence="2">2.7.13.3</ecNumber>
    </recommendedName>
</protein>
<dbReference type="SUPFAM" id="SSF55874">
    <property type="entry name" value="ATPase domain of HSP90 chaperone/DNA topoisomerase II/histidine kinase"/>
    <property type="match status" value="1"/>
</dbReference>
<evidence type="ECO:0000313" key="5">
    <source>
        <dbReference type="EMBL" id="KTD50073.1"/>
    </source>
</evidence>
<sequence>MLSEISIKEILSCVPTGLIVLNSQGLIAWMNQAAIELLEADMTGQEWRGVIDKVFSPKEDDGLEVSLVNGRRVHLSISSLSTPPGELIILTDFTATREYEHARENQNQLMTLGRMTAQLAHQIRTPLASAMLYTEHLSATQKLEERSQLWLSRLQACHSAIEQQIEELLLFARGERLEKQSLDLQQWSKVLEERIYILLEDKTVQWKINNQLPARRCQLHKEALIGAVLNLVSNSLQAEAGHITVDMQPNEGNTGFVIRVKDDGKGMSEEVKAQVFSPFFTTRAQGTGLGLAIVKAAAAAHKGRATIQTSEGVGSTIELDIPW</sequence>
<proteinExistence type="predicted"/>
<evidence type="ECO:0000256" key="2">
    <source>
        <dbReference type="ARBA" id="ARBA00012438"/>
    </source>
</evidence>
<dbReference type="InterPro" id="IPR003594">
    <property type="entry name" value="HATPase_dom"/>
</dbReference>
<keyword evidence="6" id="KW-1185">Reference proteome</keyword>
<evidence type="ECO:0000256" key="1">
    <source>
        <dbReference type="ARBA" id="ARBA00000085"/>
    </source>
</evidence>
<dbReference type="InterPro" id="IPR005467">
    <property type="entry name" value="His_kinase_dom"/>
</dbReference>
<keyword evidence="5" id="KW-0808">Transferase</keyword>
<dbReference type="InterPro" id="IPR036097">
    <property type="entry name" value="HisK_dim/P_sf"/>
</dbReference>
<dbReference type="PATRIC" id="fig|45073.5.peg.1473"/>
<evidence type="ECO:0000256" key="3">
    <source>
        <dbReference type="ARBA" id="ARBA00022553"/>
    </source>
</evidence>
<dbReference type="AlphaFoldDB" id="A0A0W0XZM9"/>
<dbReference type="PANTHER" id="PTHR43065">
    <property type="entry name" value="SENSOR HISTIDINE KINASE"/>
    <property type="match status" value="1"/>
</dbReference>
<reference evidence="5 6" key="1">
    <citation type="submission" date="2015-11" db="EMBL/GenBank/DDBJ databases">
        <title>Genomic analysis of 38 Legionella species identifies large and diverse effector repertoires.</title>
        <authorList>
            <person name="Burstein D."/>
            <person name="Amaro F."/>
            <person name="Zusman T."/>
            <person name="Lifshitz Z."/>
            <person name="Cohen O."/>
            <person name="Gilbert J.A."/>
            <person name="Pupko T."/>
            <person name="Shuman H.A."/>
            <person name="Segal G."/>
        </authorList>
    </citation>
    <scope>NUCLEOTIDE SEQUENCE [LARGE SCALE GENOMIC DNA]</scope>
    <source>
        <strain evidence="5 6">CDC#1442-AUS-E</strain>
    </source>
</reference>
<keyword evidence="3" id="KW-0597">Phosphoprotein</keyword>
<dbReference type="Pfam" id="PF02518">
    <property type="entry name" value="HATPase_c"/>
    <property type="match status" value="1"/>
</dbReference>
<dbReference type="Pfam" id="PF00512">
    <property type="entry name" value="HisKA"/>
    <property type="match status" value="1"/>
</dbReference>
<dbReference type="GO" id="GO:0000155">
    <property type="term" value="F:phosphorelay sensor kinase activity"/>
    <property type="evidence" value="ECO:0007669"/>
    <property type="project" value="InterPro"/>
</dbReference>
<comment type="catalytic activity">
    <reaction evidence="1">
        <text>ATP + protein L-histidine = ADP + protein N-phospho-L-histidine.</text>
        <dbReference type="EC" id="2.7.13.3"/>
    </reaction>
</comment>
<name>A0A0W0XZM9_9GAMM</name>
<dbReference type="PANTHER" id="PTHR43065:SF29">
    <property type="entry name" value="SENSOR PROTEIN KINASE FLES"/>
    <property type="match status" value="1"/>
</dbReference>